<dbReference type="EMBL" id="KN583708">
    <property type="protein sequence ID" value="KHJ81961.1"/>
    <property type="molecule type" value="Genomic_DNA"/>
</dbReference>
<name>A0A0B1SDI6_OESDE</name>
<evidence type="ECO:0000313" key="2">
    <source>
        <dbReference type="Proteomes" id="UP000053660"/>
    </source>
</evidence>
<keyword evidence="2" id="KW-1185">Reference proteome</keyword>
<sequence>MLYDRAAKETAFKLVNLFLCIFRPKPGHPIYLADSTDNNGCLSSLTCKTVSKTLDNPVNSTCSRKEGLCEIYGYSKDVLVNVNCGGTEWH</sequence>
<protein>
    <submittedName>
        <fullName evidence="1">Uncharacterized protein</fullName>
    </submittedName>
</protein>
<gene>
    <name evidence="1" type="ORF">OESDEN_18349</name>
</gene>
<dbReference type="Proteomes" id="UP000053660">
    <property type="component" value="Unassembled WGS sequence"/>
</dbReference>
<proteinExistence type="predicted"/>
<evidence type="ECO:0000313" key="1">
    <source>
        <dbReference type="EMBL" id="KHJ81961.1"/>
    </source>
</evidence>
<reference evidence="1 2" key="1">
    <citation type="submission" date="2014-03" db="EMBL/GenBank/DDBJ databases">
        <title>Draft genome of the hookworm Oesophagostomum dentatum.</title>
        <authorList>
            <person name="Mitreva M."/>
        </authorList>
    </citation>
    <scope>NUCLEOTIDE SEQUENCE [LARGE SCALE GENOMIC DNA]</scope>
    <source>
        <strain evidence="1 2">OD-Hann</strain>
    </source>
</reference>
<accession>A0A0B1SDI6</accession>
<dbReference type="AlphaFoldDB" id="A0A0B1SDI6"/>
<organism evidence="1 2">
    <name type="scientific">Oesophagostomum dentatum</name>
    <name type="common">Nodular worm</name>
    <dbReference type="NCBI Taxonomy" id="61180"/>
    <lineage>
        <taxon>Eukaryota</taxon>
        <taxon>Metazoa</taxon>
        <taxon>Ecdysozoa</taxon>
        <taxon>Nematoda</taxon>
        <taxon>Chromadorea</taxon>
        <taxon>Rhabditida</taxon>
        <taxon>Rhabditina</taxon>
        <taxon>Rhabditomorpha</taxon>
        <taxon>Strongyloidea</taxon>
        <taxon>Strongylidae</taxon>
        <taxon>Oesophagostomum</taxon>
    </lineage>
</organism>